<evidence type="ECO:0000256" key="1">
    <source>
        <dbReference type="SAM" id="MobiDB-lite"/>
    </source>
</evidence>
<evidence type="ECO:0000313" key="2">
    <source>
        <dbReference type="EMBL" id="CEM20792.1"/>
    </source>
</evidence>
<feature type="compositionally biased region" description="Basic residues" evidence="1">
    <location>
        <begin position="34"/>
        <end position="52"/>
    </location>
</feature>
<sequence length="254" mass="29047">SIDVLAELMTISEDMDAYRMLREAAAKRKEERAKKKKAAGASARSRRRKKKTQSADEAAGSFLQVQDSKTVRLLPSHLKQTKASQGAFAALSVGQQMGRTRHVSPVKTPEAAGSGHFGDLMMRRKRRRKRRQSRKRLQTWKTWAHTGSDEITRDFRKGDFDEYALQLNAGQLISEERRRRYMSSVMEDVVTRRCTPCNPFEKGPFTACAYSSEMSPLALHTANPNMQCQARVEVHVQWEHVKVGWLEGWMHVQK</sequence>
<organism evidence="2">
    <name type="scientific">Chromera velia CCMP2878</name>
    <dbReference type="NCBI Taxonomy" id="1169474"/>
    <lineage>
        <taxon>Eukaryota</taxon>
        <taxon>Sar</taxon>
        <taxon>Alveolata</taxon>
        <taxon>Colpodellida</taxon>
        <taxon>Chromeraceae</taxon>
        <taxon>Chromera</taxon>
    </lineage>
</organism>
<reference evidence="2" key="1">
    <citation type="submission" date="2014-11" db="EMBL/GenBank/DDBJ databases">
        <authorList>
            <person name="Otto D Thomas"/>
            <person name="Naeem Raeece"/>
        </authorList>
    </citation>
    <scope>NUCLEOTIDE SEQUENCE</scope>
</reference>
<feature type="non-terminal residue" evidence="2">
    <location>
        <position position="1"/>
    </location>
</feature>
<dbReference type="AlphaFoldDB" id="A0A0G4FZ71"/>
<dbReference type="EMBL" id="CDMZ01000751">
    <property type="protein sequence ID" value="CEM20792.1"/>
    <property type="molecule type" value="Genomic_DNA"/>
</dbReference>
<protein>
    <submittedName>
        <fullName evidence="2">Uncharacterized protein</fullName>
    </submittedName>
</protein>
<dbReference type="VEuPathDB" id="CryptoDB:Cvel_19465"/>
<proteinExistence type="predicted"/>
<gene>
    <name evidence="2" type="ORF">Cvel_19465</name>
</gene>
<name>A0A0G4FZ71_9ALVE</name>
<feature type="region of interest" description="Disordered" evidence="1">
    <location>
        <begin position="25"/>
        <end position="61"/>
    </location>
</feature>
<accession>A0A0G4FZ71</accession>